<accession>A0A067S5M5</accession>
<gene>
    <name evidence="6" type="ORF">GALMADRAFT_1362273</name>
</gene>
<sequence length="169" mass="18621">MLGRLRMDVDTAIKHYDDLSKQVFSDRKWWGDGKFKAETLEKVIKSVVETVTGDPEAPLLEGDQAGVCRTFVCAKNAHNMDGNIPVLFRTYKSHKVHSNCKIWEAARATSAAPTFFKRIEIGRNQPFIDGGLGRNNPSRVVLEEAEALFGARQIGCLVSIGTGKAKVTG</sequence>
<feature type="domain" description="PNPLA" evidence="5">
    <location>
        <begin position="1"/>
        <end position="142"/>
    </location>
</feature>
<dbReference type="SUPFAM" id="SSF52151">
    <property type="entry name" value="FabD/lysophospholipase-like"/>
    <property type="match status" value="1"/>
</dbReference>
<dbReference type="PROSITE" id="PS51635">
    <property type="entry name" value="PNPLA"/>
    <property type="match status" value="1"/>
</dbReference>
<dbReference type="EMBL" id="KL142427">
    <property type="protein sequence ID" value="KDR66140.1"/>
    <property type="molecule type" value="Genomic_DNA"/>
</dbReference>
<dbReference type="PANTHER" id="PTHR24185:SF1">
    <property type="entry name" value="CALCIUM-INDEPENDENT PHOSPHOLIPASE A2-GAMMA"/>
    <property type="match status" value="1"/>
</dbReference>
<keyword evidence="7" id="KW-1185">Reference proteome</keyword>
<name>A0A067S5M5_GALM3</name>
<dbReference type="GO" id="GO:0047499">
    <property type="term" value="F:calcium-independent phospholipase A2 activity"/>
    <property type="evidence" value="ECO:0007669"/>
    <property type="project" value="TreeGrafter"/>
</dbReference>
<keyword evidence="1" id="KW-0378">Hydrolase</keyword>
<evidence type="ECO:0000256" key="4">
    <source>
        <dbReference type="PROSITE-ProRule" id="PRU01161"/>
    </source>
</evidence>
<feature type="non-terminal residue" evidence="6">
    <location>
        <position position="169"/>
    </location>
</feature>
<dbReference type="GO" id="GO:0046486">
    <property type="term" value="P:glycerolipid metabolic process"/>
    <property type="evidence" value="ECO:0007669"/>
    <property type="project" value="UniProtKB-ARBA"/>
</dbReference>
<evidence type="ECO:0000256" key="1">
    <source>
        <dbReference type="ARBA" id="ARBA00022801"/>
    </source>
</evidence>
<evidence type="ECO:0000259" key="5">
    <source>
        <dbReference type="PROSITE" id="PS51635"/>
    </source>
</evidence>
<comment type="caution">
    <text evidence="4">Lacks conserved residue(s) required for the propagation of feature annotation.</text>
</comment>
<keyword evidence="2" id="KW-0442">Lipid degradation</keyword>
<dbReference type="Proteomes" id="UP000027222">
    <property type="component" value="Unassembled WGS sequence"/>
</dbReference>
<dbReference type="AlphaFoldDB" id="A0A067S5M5"/>
<evidence type="ECO:0000313" key="7">
    <source>
        <dbReference type="Proteomes" id="UP000027222"/>
    </source>
</evidence>
<dbReference type="GO" id="GO:0016042">
    <property type="term" value="P:lipid catabolic process"/>
    <property type="evidence" value="ECO:0007669"/>
    <property type="project" value="UniProtKB-KW"/>
</dbReference>
<keyword evidence="3" id="KW-0443">Lipid metabolism</keyword>
<dbReference type="STRING" id="685588.A0A067S5M5"/>
<evidence type="ECO:0000313" key="6">
    <source>
        <dbReference type="EMBL" id="KDR66140.1"/>
    </source>
</evidence>
<organism evidence="6 7">
    <name type="scientific">Galerina marginata (strain CBS 339.88)</name>
    <dbReference type="NCBI Taxonomy" id="685588"/>
    <lineage>
        <taxon>Eukaryota</taxon>
        <taxon>Fungi</taxon>
        <taxon>Dikarya</taxon>
        <taxon>Basidiomycota</taxon>
        <taxon>Agaricomycotina</taxon>
        <taxon>Agaricomycetes</taxon>
        <taxon>Agaricomycetidae</taxon>
        <taxon>Agaricales</taxon>
        <taxon>Agaricineae</taxon>
        <taxon>Strophariaceae</taxon>
        <taxon>Galerina</taxon>
    </lineage>
</organism>
<evidence type="ECO:0000256" key="3">
    <source>
        <dbReference type="ARBA" id="ARBA00023098"/>
    </source>
</evidence>
<dbReference type="InterPro" id="IPR002641">
    <property type="entry name" value="PNPLA_dom"/>
</dbReference>
<dbReference type="Gene3D" id="3.40.1090.10">
    <property type="entry name" value="Cytosolic phospholipase A2 catalytic domain"/>
    <property type="match status" value="1"/>
</dbReference>
<dbReference type="GO" id="GO:0019369">
    <property type="term" value="P:arachidonate metabolic process"/>
    <property type="evidence" value="ECO:0007669"/>
    <property type="project" value="TreeGrafter"/>
</dbReference>
<dbReference type="HOGENOM" id="CLU_1859989_0_0_1"/>
<reference evidence="7" key="1">
    <citation type="journal article" date="2014" name="Proc. Natl. Acad. Sci. U.S.A.">
        <title>Extensive sampling of basidiomycete genomes demonstrates inadequacy of the white-rot/brown-rot paradigm for wood decay fungi.</title>
        <authorList>
            <person name="Riley R."/>
            <person name="Salamov A.A."/>
            <person name="Brown D.W."/>
            <person name="Nagy L.G."/>
            <person name="Floudas D."/>
            <person name="Held B.W."/>
            <person name="Levasseur A."/>
            <person name="Lombard V."/>
            <person name="Morin E."/>
            <person name="Otillar R."/>
            <person name="Lindquist E.A."/>
            <person name="Sun H."/>
            <person name="LaButti K.M."/>
            <person name="Schmutz J."/>
            <person name="Jabbour D."/>
            <person name="Luo H."/>
            <person name="Baker S.E."/>
            <person name="Pisabarro A.G."/>
            <person name="Walton J.D."/>
            <person name="Blanchette R.A."/>
            <person name="Henrissat B."/>
            <person name="Martin F."/>
            <person name="Cullen D."/>
            <person name="Hibbett D.S."/>
            <person name="Grigoriev I.V."/>
        </authorList>
    </citation>
    <scope>NUCLEOTIDE SEQUENCE [LARGE SCALE GENOMIC DNA]</scope>
    <source>
        <strain evidence="7">CBS 339.88</strain>
    </source>
</reference>
<proteinExistence type="predicted"/>
<dbReference type="Pfam" id="PF01734">
    <property type="entry name" value="Patatin"/>
    <property type="match status" value="1"/>
</dbReference>
<feature type="short sequence motif" description="DGA/G" evidence="4">
    <location>
        <begin position="129"/>
        <end position="131"/>
    </location>
</feature>
<dbReference type="InterPro" id="IPR016035">
    <property type="entry name" value="Acyl_Trfase/lysoPLipase"/>
</dbReference>
<dbReference type="OrthoDB" id="630895at2759"/>
<dbReference type="PANTHER" id="PTHR24185">
    <property type="entry name" value="CALCIUM-INDEPENDENT PHOSPHOLIPASE A2-GAMMA"/>
    <property type="match status" value="1"/>
</dbReference>
<protein>
    <recommendedName>
        <fullName evidence="5">PNPLA domain-containing protein</fullName>
    </recommendedName>
</protein>
<evidence type="ECO:0000256" key="2">
    <source>
        <dbReference type="ARBA" id="ARBA00022963"/>
    </source>
</evidence>
<dbReference type="GO" id="GO:0016020">
    <property type="term" value="C:membrane"/>
    <property type="evidence" value="ECO:0007669"/>
    <property type="project" value="TreeGrafter"/>
</dbReference>